<evidence type="ECO:0000256" key="1">
    <source>
        <dbReference type="SAM" id="MobiDB-lite"/>
    </source>
</evidence>
<comment type="caution">
    <text evidence="2">The sequence shown here is derived from an EMBL/GenBank/DDBJ whole genome shotgun (WGS) entry which is preliminary data.</text>
</comment>
<sequence>MEASALYMCRSGAAGHFLCTTDEWSIRDRCKSYIVYHLHLTLISLLGSKSHHIRKAKYEKQHHAEMPGDCPKALRPLLLPVLQKREFHNTPESDTFCMNLHLTQRQAAQRCGPLSKRLREIPMRIVSVSLEEHDRSVLMGWLGVWVLSSLLGSSLLLAHGVSAGSERKERPDGLEEMPYGGAANKDNQNCSFVAQEA</sequence>
<dbReference type="EMBL" id="JAFHDT010000019">
    <property type="protein sequence ID" value="KAI7796071.1"/>
    <property type="molecule type" value="Genomic_DNA"/>
</dbReference>
<gene>
    <name evidence="2" type="ORF">IRJ41_013378</name>
</gene>
<name>A0A9W7TGK6_TRIRA</name>
<keyword evidence="3" id="KW-1185">Reference proteome</keyword>
<accession>A0A9W7TGK6</accession>
<evidence type="ECO:0000313" key="3">
    <source>
        <dbReference type="Proteomes" id="UP001059041"/>
    </source>
</evidence>
<organism evidence="2 3">
    <name type="scientific">Triplophysa rosa</name>
    <name type="common">Cave loach</name>
    <dbReference type="NCBI Taxonomy" id="992332"/>
    <lineage>
        <taxon>Eukaryota</taxon>
        <taxon>Metazoa</taxon>
        <taxon>Chordata</taxon>
        <taxon>Craniata</taxon>
        <taxon>Vertebrata</taxon>
        <taxon>Euteleostomi</taxon>
        <taxon>Actinopterygii</taxon>
        <taxon>Neopterygii</taxon>
        <taxon>Teleostei</taxon>
        <taxon>Ostariophysi</taxon>
        <taxon>Cypriniformes</taxon>
        <taxon>Nemacheilidae</taxon>
        <taxon>Triplophysa</taxon>
    </lineage>
</organism>
<dbReference type="AlphaFoldDB" id="A0A9W7TGK6"/>
<reference evidence="2" key="1">
    <citation type="submission" date="2021-02" db="EMBL/GenBank/DDBJ databases">
        <title>Comparative genomics reveals that relaxation of natural selection precedes convergent phenotypic evolution of cavefish.</title>
        <authorList>
            <person name="Peng Z."/>
        </authorList>
    </citation>
    <scope>NUCLEOTIDE SEQUENCE</scope>
    <source>
        <tissue evidence="2">Muscle</tissue>
    </source>
</reference>
<protein>
    <submittedName>
        <fullName evidence="2">Uncharacterized protein</fullName>
    </submittedName>
</protein>
<feature type="region of interest" description="Disordered" evidence="1">
    <location>
        <begin position="165"/>
        <end position="188"/>
    </location>
</feature>
<dbReference type="Proteomes" id="UP001059041">
    <property type="component" value="Linkage Group LG19"/>
</dbReference>
<proteinExistence type="predicted"/>
<evidence type="ECO:0000313" key="2">
    <source>
        <dbReference type="EMBL" id="KAI7796071.1"/>
    </source>
</evidence>